<keyword evidence="1 4" id="KW-0696">RNA-directed RNA polymerase</keyword>
<dbReference type="PANTHER" id="PTHR34456:SF13">
    <property type="entry name" value="REVERSE TRANSCRIPTASE DOMAIN-CONTAINING PROTEIN"/>
    <property type="match status" value="1"/>
</dbReference>
<sequence>MKNLYSWHRGTKVLYRINKGLLVILKVTWGDTTVSKIRAYYNLVISLTTLQRQSGFSYVCLYMKACSIYVMKYVAKDPNKLAINSFGVLVSLTRSGIPRIIPSYFRLMIRKRDMKIVKAVLTVFNLYRVLDFKGSLKLSTITSPSAYSLPSDFDGWFSDFVRSGLIPTPFRIRETINPFLIHSSGPCSPKGQNNTAGWITAMRKLKSMFSWDVFLSILDPYSSGRWEKSPFWKYYSSIDPDTSRSVFVGKLAAKEEPGKVRIFAMVDAVTQWLLQPLHRAIFAWLKFFPFDATFDQIGRLEAFIKAHPGSYFYSFDLSAATDRLPLQLQVSILTTLVNRDFAVAWARLLVGRDYMLDYKSVKYVVKYSVGQPMGALSSWGMLALTHHLVIQYAASLAFRRVVLFKDYIVLGDDVVIADKSVADVYHYLMTVCLRVDINMAKGLSSPIALEFAKRFYVDGLDASPLSLKEFSSIGSTFSSFLGLLRKLDVSPYKLMQLMGRGSKSAGNNNTAYALLARALQFSVLTFSKTDPGVFLRHFVPSLSDSDLRNLIIDLIARSGKVKQMADLEKDGPPGYYFQADKFTSLPQVQLADRLQKTTFGSSSLASAVKKGLTPQSGSVINRLLLTIQSPVAPLSDLTRMPTDKLLEIYFLDVKSLSAANGQSPLQKVKARNSLLRNWESVFQSLTLLRDVLSYKSCSNNLDTVDPDIKKICGLLVHLSKEGVDDLKSSV</sequence>
<evidence type="ECO:0000256" key="3">
    <source>
        <dbReference type="ARBA" id="ARBA00022695"/>
    </source>
</evidence>
<dbReference type="InterPro" id="IPR008686">
    <property type="entry name" value="RNA_pol_mitovir"/>
</dbReference>
<evidence type="ECO:0000313" key="4">
    <source>
        <dbReference type="EMBL" id="AWY10985.1"/>
    </source>
</evidence>
<organism evidence="4">
    <name type="scientific">Sclerotinia sclerotiorum mitovirus 27</name>
    <dbReference type="NCBI Taxonomy" id="2231679"/>
    <lineage>
        <taxon>Viruses</taxon>
        <taxon>Riboviria</taxon>
        <taxon>Orthornavirae</taxon>
        <taxon>Lenarviricota</taxon>
        <taxon>Howeltoviricetes</taxon>
        <taxon>Cryppavirales</taxon>
        <taxon>Mitoviridae</taxon>
        <taxon>Mitovirus</taxon>
    </lineage>
</organism>
<dbReference type="InterPro" id="IPR043502">
    <property type="entry name" value="DNA/RNA_pol_sf"/>
</dbReference>
<dbReference type="GO" id="GO:0003968">
    <property type="term" value="F:RNA-directed RNA polymerase activity"/>
    <property type="evidence" value="ECO:0007669"/>
    <property type="project" value="UniProtKB-KW"/>
</dbReference>
<evidence type="ECO:0000256" key="2">
    <source>
        <dbReference type="ARBA" id="ARBA00022679"/>
    </source>
</evidence>
<proteinExistence type="predicted"/>
<reference evidence="4" key="1">
    <citation type="journal article" date="2018" name="Front. Microbiol.">
        <title>Virome Characterization of a Collection of Sclerotinia sclerotiorum from Australia.</title>
        <authorList>
            <person name="Mu F."/>
            <person name="Xie J."/>
            <person name="Cheng S."/>
            <person name="You M.P."/>
            <person name="Barbetti M.J."/>
            <person name="Jia J."/>
            <person name="Wang Q."/>
            <person name="Cheng J."/>
            <person name="Fu Y."/>
            <person name="Chen T."/>
            <person name="Jiang D."/>
        </authorList>
    </citation>
    <scope>NUCLEOTIDE SEQUENCE</scope>
    <source>
        <strain evidence="4">SsMV27</strain>
    </source>
</reference>
<accession>A0A2Z4QKE2</accession>
<dbReference type="EMBL" id="MF444257">
    <property type="protein sequence ID" value="AWY10985.1"/>
    <property type="molecule type" value="Genomic_RNA"/>
</dbReference>
<dbReference type="Pfam" id="PF05919">
    <property type="entry name" value="Mitovir_RNA_pol"/>
    <property type="match status" value="1"/>
</dbReference>
<evidence type="ECO:0000256" key="1">
    <source>
        <dbReference type="ARBA" id="ARBA00022484"/>
    </source>
</evidence>
<dbReference type="PANTHER" id="PTHR34456">
    <property type="entry name" value="MITOVIRUS RNA-DEPENDENT RNA POLYMERASE"/>
    <property type="match status" value="1"/>
</dbReference>
<protein>
    <submittedName>
        <fullName evidence="4">RNA-dependent RNA polymerase</fullName>
    </submittedName>
</protein>
<name>A0A2Z4QKE2_9VIRU</name>
<keyword evidence="2" id="KW-0808">Transferase</keyword>
<keyword evidence="3" id="KW-0548">Nucleotidyltransferase</keyword>
<dbReference type="SUPFAM" id="SSF56672">
    <property type="entry name" value="DNA/RNA polymerases"/>
    <property type="match status" value="1"/>
</dbReference>